<gene>
    <name evidence="4" type="primary">yyaR</name>
    <name evidence="4" type="ORF">J40TS1_37310</name>
</gene>
<evidence type="ECO:0000313" key="4">
    <source>
        <dbReference type="EMBL" id="GIP18089.1"/>
    </source>
</evidence>
<reference evidence="4" key="1">
    <citation type="submission" date="2021-03" db="EMBL/GenBank/DDBJ databases">
        <title>Antimicrobial resistance genes in bacteria isolated from Japanese honey, and their potential for conferring macrolide and lincosamide resistance in the American foulbrood pathogen Paenibacillus larvae.</title>
        <authorList>
            <person name="Okamoto M."/>
            <person name="Kumagai M."/>
            <person name="Kanamori H."/>
            <person name="Takamatsu D."/>
        </authorList>
    </citation>
    <scope>NUCLEOTIDE SEQUENCE</scope>
    <source>
        <strain evidence="4">J40TS1</strain>
    </source>
</reference>
<accession>A0A919YTI2</accession>
<dbReference type="PROSITE" id="PS51186">
    <property type="entry name" value="GNAT"/>
    <property type="match status" value="1"/>
</dbReference>
<keyword evidence="5" id="KW-1185">Reference proteome</keyword>
<keyword evidence="1" id="KW-0808">Transferase</keyword>
<name>A0A919YTI2_9BACL</name>
<dbReference type="InterPro" id="IPR008125">
    <property type="entry name" value="Streptothricin_AcTrfase"/>
</dbReference>
<dbReference type="AlphaFoldDB" id="A0A919YTI2"/>
<protein>
    <recommendedName>
        <fullName evidence="3">N-acetyltransferase domain-containing protein</fullName>
    </recommendedName>
</protein>
<dbReference type="EMBL" id="BOSE01000007">
    <property type="protein sequence ID" value="GIP18089.1"/>
    <property type="molecule type" value="Genomic_DNA"/>
</dbReference>
<dbReference type="InterPro" id="IPR016181">
    <property type="entry name" value="Acyl_CoA_acyltransferase"/>
</dbReference>
<dbReference type="Pfam" id="PF00583">
    <property type="entry name" value="Acetyltransf_1"/>
    <property type="match status" value="1"/>
</dbReference>
<dbReference type="InterPro" id="IPR000182">
    <property type="entry name" value="GNAT_dom"/>
</dbReference>
<evidence type="ECO:0000256" key="1">
    <source>
        <dbReference type="ARBA" id="ARBA00022679"/>
    </source>
</evidence>
<evidence type="ECO:0000256" key="2">
    <source>
        <dbReference type="ARBA" id="ARBA00023315"/>
    </source>
</evidence>
<evidence type="ECO:0000313" key="5">
    <source>
        <dbReference type="Proteomes" id="UP000683139"/>
    </source>
</evidence>
<comment type="caution">
    <text evidence="4">The sequence shown here is derived from an EMBL/GenBank/DDBJ whole genome shotgun (WGS) entry which is preliminary data.</text>
</comment>
<sequence length="172" mass="19882">MLVKMTAENINDYSQPNEGFVVFGRILPKYENSQWQYTEELLAEPYIKHYDDEELDISYVNDPDKAVYLYYEGQACIGRIKLSTNWNGFALLEDIAVAKDGRQKGIGTLLMNKAIAWAKQQKLLGLMLETQDINVAACRFYAKNGFQIGGVDTMLYTKFFANEMAVFWYYKF</sequence>
<dbReference type="GO" id="GO:0016747">
    <property type="term" value="F:acyltransferase activity, transferring groups other than amino-acyl groups"/>
    <property type="evidence" value="ECO:0007669"/>
    <property type="project" value="InterPro"/>
</dbReference>
<dbReference type="Proteomes" id="UP000683139">
    <property type="component" value="Unassembled WGS sequence"/>
</dbReference>
<dbReference type="SUPFAM" id="SSF55729">
    <property type="entry name" value="Acyl-CoA N-acyltransferases (Nat)"/>
    <property type="match status" value="1"/>
</dbReference>
<organism evidence="4 5">
    <name type="scientific">Paenibacillus montaniterrae</name>
    <dbReference type="NCBI Taxonomy" id="429341"/>
    <lineage>
        <taxon>Bacteria</taxon>
        <taxon>Bacillati</taxon>
        <taxon>Bacillota</taxon>
        <taxon>Bacilli</taxon>
        <taxon>Bacillales</taxon>
        <taxon>Paenibacillaceae</taxon>
        <taxon>Paenibacillus</taxon>
    </lineage>
</organism>
<dbReference type="PANTHER" id="PTHR43420">
    <property type="entry name" value="ACETYLTRANSFERASE"/>
    <property type="match status" value="1"/>
</dbReference>
<dbReference type="InterPro" id="IPR050680">
    <property type="entry name" value="YpeA/RimI_acetyltransf"/>
</dbReference>
<dbReference type="Gene3D" id="3.40.630.30">
    <property type="match status" value="1"/>
</dbReference>
<keyword evidence="2" id="KW-0012">Acyltransferase</keyword>
<proteinExistence type="predicted"/>
<evidence type="ECO:0000259" key="3">
    <source>
        <dbReference type="PROSITE" id="PS51186"/>
    </source>
</evidence>
<dbReference type="RefSeq" id="WP_213518094.1">
    <property type="nucleotide sequence ID" value="NZ_BOSE01000007.1"/>
</dbReference>
<dbReference type="CDD" id="cd04301">
    <property type="entry name" value="NAT_SF"/>
    <property type="match status" value="1"/>
</dbReference>
<feature type="domain" description="N-acetyltransferase" evidence="3">
    <location>
        <begin position="25"/>
        <end position="169"/>
    </location>
</feature>
<dbReference type="PRINTS" id="PR01754">
    <property type="entry name" value="SACTRNSFRASE"/>
</dbReference>